<dbReference type="Pfam" id="PF07714">
    <property type="entry name" value="PK_Tyr_Ser-Thr"/>
    <property type="match status" value="1"/>
</dbReference>
<dbReference type="EMBL" id="ULHB01000101">
    <property type="protein sequence ID" value="SYW82276.1"/>
    <property type="molecule type" value="Genomic_DNA"/>
</dbReference>
<feature type="region of interest" description="Disordered" evidence="5">
    <location>
        <begin position="254"/>
        <end position="314"/>
    </location>
</feature>
<dbReference type="GO" id="GO:0005524">
    <property type="term" value="F:ATP binding"/>
    <property type="evidence" value="ECO:0007669"/>
    <property type="project" value="UniProtKB-KW"/>
</dbReference>
<feature type="compositionally biased region" description="Basic and acidic residues" evidence="5">
    <location>
        <begin position="482"/>
        <end position="492"/>
    </location>
</feature>
<dbReference type="OrthoDB" id="4062651at2759"/>
<feature type="compositionally biased region" description="Basic residues" evidence="5">
    <location>
        <begin position="679"/>
        <end position="688"/>
    </location>
</feature>
<feature type="compositionally biased region" description="Low complexity" evidence="5">
    <location>
        <begin position="533"/>
        <end position="543"/>
    </location>
</feature>
<feature type="compositionally biased region" description="Basic and acidic residues" evidence="5">
    <location>
        <begin position="713"/>
        <end position="722"/>
    </location>
</feature>
<evidence type="ECO:0000313" key="9">
    <source>
        <dbReference type="Proteomes" id="UP000179920"/>
    </source>
</evidence>
<feature type="compositionally biased region" description="Basic and acidic residues" evidence="5">
    <location>
        <begin position="392"/>
        <end position="405"/>
    </location>
</feature>
<feature type="region of interest" description="Disordered" evidence="5">
    <location>
        <begin position="586"/>
        <end position="626"/>
    </location>
</feature>
<keyword evidence="10" id="KW-1185">Reference proteome</keyword>
<dbReference type="EMBL" id="LT558123">
    <property type="protein sequence ID" value="SAM82495.1"/>
    <property type="molecule type" value="Genomic_DNA"/>
</dbReference>
<evidence type="ECO:0000256" key="4">
    <source>
        <dbReference type="ARBA" id="ARBA00022840"/>
    </source>
</evidence>
<dbReference type="Gene3D" id="1.10.510.10">
    <property type="entry name" value="Transferase(Phosphotransferase) domain 1"/>
    <property type="match status" value="1"/>
</dbReference>
<accession>A0A1K0G4X6</accession>
<reference evidence="9" key="2">
    <citation type="submission" date="2016-04" db="EMBL/GenBank/DDBJ databases">
        <authorList>
            <person name="Guldener U."/>
            <person name="Guldener U."/>
        </authorList>
    </citation>
    <scope>NUCLEOTIDE SEQUENCE [LARGE SCALE GENOMIC DNA]</scope>
    <source>
        <strain evidence="9">UB2112</strain>
    </source>
</reference>
<dbReference type="PANTHER" id="PTHR44329">
    <property type="entry name" value="SERINE/THREONINE-PROTEIN KINASE TNNI3K-RELATED"/>
    <property type="match status" value="1"/>
</dbReference>
<feature type="compositionally biased region" description="Basic and acidic residues" evidence="5">
    <location>
        <begin position="895"/>
        <end position="904"/>
    </location>
</feature>
<evidence type="ECO:0000256" key="3">
    <source>
        <dbReference type="ARBA" id="ARBA00022777"/>
    </source>
</evidence>
<dbReference type="InterPro" id="IPR051681">
    <property type="entry name" value="Ser/Thr_Kinases-Pseudokinases"/>
</dbReference>
<dbReference type="InterPro" id="IPR011009">
    <property type="entry name" value="Kinase-like_dom_sf"/>
</dbReference>
<protein>
    <recommendedName>
        <fullName evidence="6">Protein kinase domain-containing protein</fullName>
    </recommendedName>
</protein>
<evidence type="ECO:0000313" key="10">
    <source>
        <dbReference type="Proteomes" id="UP000658997"/>
    </source>
</evidence>
<feature type="compositionally biased region" description="Polar residues" evidence="5">
    <location>
        <begin position="143"/>
        <end position="156"/>
    </location>
</feature>
<sequence>MVYASRSRTALSSVPQNHTSDIPSATSLSTKSNHSRLSCPFTYQANTAEQSRRSLLRAKLAHTSSALLHSPSLAKQAACIVDIPVHVAPPFSMQVAQLRAGLKRKKDARNQLGREPPGNAKSSDRSSAGVDSLEASHVRRSAVASTSQLRRTGSHASRTRKDRGLDNIITSPYLPRDKPASSASELSDWSSVALVSPTTSSAPLSRFDDASAAAVAPARPGIQTRRSGRNLLHRTMDGMTLEDSLPVGLGLGVRRSSRSQSASMSRQSSSQTAGRPDGSPGRSCATKASERSGATPDSDHSSSASPNMDDEEAEHARLISSAPNWQLHRLRKDELIDLSTKAGAWQALPAEDELELLTKQDLVNQIITCRSRLDRSQSVTRKASASLQRPHRSAEDAHSDDMHDQDADDTSGLWMGSSSRRASHRLNRRSRDISSSNSADDCEEDHSEASNEAGGEETEAEPQRSSRMRRHNGRLTSTQARLKSDVTLRRMDSSTFDELEPSKTNQAPRRQLRDKASLKGAIKRRLRIADGSEALSASTSSSIFGGGPSSHASNTSPLPFVHRQQQHNAFIASSPVRTRSRSARAILNPPHRRKAGARGFSGSDAGLSSADPMATPKLGNHQTQRARKTVQFNAAASIATDVLAEDEWMEDLSTDSEAVAAALQPPSADVVDDDQQQKASRRVLRARRFTADSETSLSSHRPRSRSVSAEAPSDDRIETAEHIEDDVIATSDDDNDAPTPTKFRKLRNGKLRLIADSSRSSSDDVSPEPGALEDDVVMESATESHGRSGSQDGSSTSRGVGRKQRSESPESGIAPSESLENAMVQPTFTTLSRLRKLELEQLCLHREIDIDDDNKKANLIKKLLDWNQLTEIEAAATDGSDTEVDQNETTVGPSHDADAEETRSDVSTATATAEDETAKAGQRTPTRRRATRAASNTHPEATDSDQPLLLRARGKAVSSDKLPTPPLTSNNDEANPPQAGNGVDELNGLDLEGLNLTDKEIHPSKLEKLEKIGSGGFKDVYVGKYRISKTRVNKVAIADIRDQLTEMDIKELSLLRYLRHENIVRFIGVSIPEDPRHVPCMIVSELCSNGDLFDYIRNIAAPCDAEVFRILLETARGLEYLHTRTPAIIHRDCKSTNVLITRRKTAKINDFGLARVKNTSRSMMKSLVGTVNWQAVELWVPKPHYNEKVDVWSAAMTFWEALQWHQPEKKYPFQGMNEHQIYQDVGQKRQRPYTGFIRRQFGGEIVDLLDRMWDQTPKNRPTMTEVCNELEALIQMKKDAAAASNGRSKA</sequence>
<feature type="compositionally biased region" description="Low complexity" evidence="5">
    <location>
        <begin position="258"/>
        <end position="271"/>
    </location>
</feature>
<evidence type="ECO:0000256" key="5">
    <source>
        <dbReference type="SAM" id="MobiDB-lite"/>
    </source>
</evidence>
<evidence type="ECO:0000313" key="7">
    <source>
        <dbReference type="EMBL" id="SAM82495.1"/>
    </source>
</evidence>
<keyword evidence="3" id="KW-0418">Kinase</keyword>
<keyword evidence="1" id="KW-0808">Transferase</keyword>
<dbReference type="Proteomes" id="UP000658997">
    <property type="component" value="Unassembled WGS sequence"/>
</dbReference>
<dbReference type="InterPro" id="IPR000719">
    <property type="entry name" value="Prot_kinase_dom"/>
</dbReference>
<dbReference type="GO" id="GO:0004674">
    <property type="term" value="F:protein serine/threonine kinase activity"/>
    <property type="evidence" value="ECO:0007669"/>
    <property type="project" value="TreeGrafter"/>
</dbReference>
<dbReference type="InterPro" id="IPR001245">
    <property type="entry name" value="Ser-Thr/Tyr_kinase_cat_dom"/>
</dbReference>
<keyword evidence="4" id="KW-0067">ATP-binding</keyword>
<feature type="compositionally biased region" description="Polar residues" evidence="5">
    <location>
        <begin position="781"/>
        <end position="798"/>
    </location>
</feature>
<reference evidence="8" key="3">
    <citation type="submission" date="2018-08" db="EMBL/GenBank/DDBJ databases">
        <authorList>
            <person name="Guldener U."/>
        </authorList>
    </citation>
    <scope>NUCLEOTIDE SEQUENCE</scope>
    <source>
        <strain evidence="8">UB2</strain>
    </source>
</reference>
<proteinExistence type="predicted"/>
<feature type="compositionally biased region" description="Polar residues" evidence="5">
    <location>
        <begin position="376"/>
        <end position="387"/>
    </location>
</feature>
<feature type="region of interest" description="Disordered" evidence="5">
    <location>
        <begin position="102"/>
        <end position="188"/>
    </location>
</feature>
<dbReference type="Proteomes" id="UP000179920">
    <property type="component" value="Chromosome VII"/>
</dbReference>
<dbReference type="PANTHER" id="PTHR44329:SF288">
    <property type="entry name" value="MITOGEN-ACTIVATED PROTEIN KINASE KINASE KINASE 20"/>
    <property type="match status" value="1"/>
</dbReference>
<feature type="compositionally biased region" description="Acidic residues" evidence="5">
    <location>
        <begin position="723"/>
        <end position="736"/>
    </location>
</feature>
<dbReference type="SUPFAM" id="SSF56112">
    <property type="entry name" value="Protein kinase-like (PK-like)"/>
    <property type="match status" value="1"/>
</dbReference>
<evidence type="ECO:0000256" key="1">
    <source>
        <dbReference type="ARBA" id="ARBA00022679"/>
    </source>
</evidence>
<organism evidence="7 9">
    <name type="scientific">Ustilago bromivora</name>
    <dbReference type="NCBI Taxonomy" id="307758"/>
    <lineage>
        <taxon>Eukaryota</taxon>
        <taxon>Fungi</taxon>
        <taxon>Dikarya</taxon>
        <taxon>Basidiomycota</taxon>
        <taxon>Ustilaginomycotina</taxon>
        <taxon>Ustilaginomycetes</taxon>
        <taxon>Ustilaginales</taxon>
        <taxon>Ustilaginaceae</taxon>
        <taxon>Ustilago</taxon>
    </lineage>
</organism>
<feature type="region of interest" description="Disordered" evidence="5">
    <location>
        <begin position="660"/>
        <end position="744"/>
    </location>
</feature>
<feature type="region of interest" description="Disordered" evidence="5">
    <location>
        <begin position="533"/>
        <end position="557"/>
    </location>
</feature>
<feature type="region of interest" description="Disordered" evidence="5">
    <location>
        <begin position="875"/>
        <end position="980"/>
    </location>
</feature>
<evidence type="ECO:0000259" key="6">
    <source>
        <dbReference type="PROSITE" id="PS50011"/>
    </source>
</evidence>
<gene>
    <name evidence="8" type="ORF">UBRO2_04398</name>
    <name evidence="7" type="ORF">UBRO_04468</name>
</gene>
<evidence type="ECO:0000313" key="8">
    <source>
        <dbReference type="EMBL" id="SYW82276.1"/>
    </source>
</evidence>
<keyword evidence="2" id="KW-0547">Nucleotide-binding</keyword>
<feature type="region of interest" description="Disordered" evidence="5">
    <location>
        <begin position="1"/>
        <end position="36"/>
    </location>
</feature>
<feature type="region of interest" description="Disordered" evidence="5">
    <location>
        <begin position="373"/>
        <end position="515"/>
    </location>
</feature>
<evidence type="ECO:0000256" key="2">
    <source>
        <dbReference type="ARBA" id="ARBA00022741"/>
    </source>
</evidence>
<dbReference type="PROSITE" id="PS50011">
    <property type="entry name" value="PROTEIN_KINASE_DOM"/>
    <property type="match status" value="1"/>
</dbReference>
<reference evidence="7" key="1">
    <citation type="submission" date="2016-04" db="EMBL/GenBank/DDBJ databases">
        <authorList>
            <person name="Evans L.H."/>
            <person name="Alamgir A."/>
            <person name="Owens N."/>
            <person name="Weber N.D."/>
            <person name="Virtaneva K."/>
            <person name="Barbian K."/>
            <person name="Babar A."/>
            <person name="Rosenke K."/>
        </authorList>
    </citation>
    <scope>NUCLEOTIDE SEQUENCE</scope>
    <source>
        <strain evidence="7">UB2112</strain>
    </source>
</reference>
<dbReference type="CDD" id="cd13999">
    <property type="entry name" value="STKc_MAP3K-like"/>
    <property type="match status" value="1"/>
</dbReference>
<name>A0A1K0G4X6_9BASI</name>
<feature type="region of interest" description="Disordered" evidence="5">
    <location>
        <begin position="779"/>
        <end position="821"/>
    </location>
</feature>
<feature type="domain" description="Protein kinase" evidence="6">
    <location>
        <begin position="1006"/>
        <end position="1274"/>
    </location>
</feature>